<keyword evidence="6" id="KW-1185">Reference proteome</keyword>
<dbReference type="EMBL" id="JANUCP010000012">
    <property type="protein sequence ID" value="MCS3921281.1"/>
    <property type="molecule type" value="Genomic_DNA"/>
</dbReference>
<comment type="caution">
    <text evidence="5">The sequence shown here is derived from an EMBL/GenBank/DDBJ whole genome shotgun (WGS) entry which is preliminary data.</text>
</comment>
<evidence type="ECO:0000259" key="4">
    <source>
        <dbReference type="Pfam" id="PF04715"/>
    </source>
</evidence>
<dbReference type="InterPro" id="IPR015890">
    <property type="entry name" value="Chorismate_C"/>
</dbReference>
<evidence type="ECO:0000313" key="5">
    <source>
        <dbReference type="EMBL" id="MCS3921281.1"/>
    </source>
</evidence>
<reference evidence="5 6" key="1">
    <citation type="submission" date="2022-08" db="EMBL/GenBank/DDBJ databases">
        <title>Bacterial and archaeal communities from various locations to study Microbial Dark Matter (Phase II).</title>
        <authorList>
            <person name="Stepanauskas R."/>
        </authorList>
    </citation>
    <scope>NUCLEOTIDE SEQUENCE [LARGE SCALE GENOMIC DNA]</scope>
    <source>
        <strain evidence="5 6">PD1</strain>
    </source>
</reference>
<dbReference type="RefSeq" id="WP_259102345.1">
    <property type="nucleotide sequence ID" value="NZ_CP130454.1"/>
</dbReference>
<dbReference type="PANTHER" id="PTHR11236:SF50">
    <property type="entry name" value="AMINODEOXYCHORISMATE SYNTHASE COMPONENT 1"/>
    <property type="match status" value="1"/>
</dbReference>
<evidence type="ECO:0000313" key="6">
    <source>
        <dbReference type="Proteomes" id="UP001204798"/>
    </source>
</evidence>
<sequence length="497" mass="55683">MFRSLELPFVHPRQTYDKLPLDKYGTVVLHSGLDPLPNHIYPLARFCFFAAEPFAVLEYSVGDGAVQLKWADGREEPICEHPLISLRSFWRVMRERLGKIPDLPTPLPCGLVGYLGYDLRVTLERLPFLAKRDLTMPDMWFGAFGAILTWDLHERKLYALASGLPSEGKEADRLAAKRLERLVNWLEGEPRFEPFSSPVAEVPFFTDMAKEEYFAAIDRIKAYIAAGDIYQVNFAHRFRAPVMADAPSLFLRLCDVNPAPFAAFLNLGDVSVLCSSPERFLHFDPLTRIAHTRPIKGTRPRGKDQAEDEMMAEELMRSEKDKAEHIMIVDLERNDLGRMAEVGTVKVSHLYALEAHPTVWHLVSTVEAKIPADKDIVDLLFAMFPGGSITGAPKIRAMEIIDEVEPVARGIYTGNIGYWSWTGHCDFNIVIRTAILSNGMAYFHAGGGIVADSDPELEYEETLAKAKGLLKMLGCLPAEPRERQGYAVTVGSCVSID</sequence>
<dbReference type="InterPro" id="IPR006805">
    <property type="entry name" value="Anth_synth_I_N"/>
</dbReference>
<keyword evidence="2 5" id="KW-0808">Transferase</keyword>
<dbReference type="Pfam" id="PF04715">
    <property type="entry name" value="Anth_synt_I_N"/>
    <property type="match status" value="1"/>
</dbReference>
<dbReference type="PRINTS" id="PR00095">
    <property type="entry name" value="ANTSNTHASEI"/>
</dbReference>
<dbReference type="InterPro" id="IPR019999">
    <property type="entry name" value="Anth_synth_I-like"/>
</dbReference>
<dbReference type="InterPro" id="IPR005801">
    <property type="entry name" value="ADC_synthase"/>
</dbReference>
<keyword evidence="5" id="KW-0032">Aminotransferase</keyword>
<protein>
    <recommendedName>
        <fullName evidence="1">aminodeoxychorismate synthase</fullName>
        <ecNumber evidence="1">2.6.1.85</ecNumber>
    </recommendedName>
</protein>
<dbReference type="GO" id="GO:0046820">
    <property type="term" value="F:4-amino-4-deoxychorismate synthase activity"/>
    <property type="evidence" value="ECO:0007669"/>
    <property type="project" value="UniProtKB-EC"/>
</dbReference>
<feature type="domain" description="Anthranilate synthase component I N-terminal" evidence="4">
    <location>
        <begin position="25"/>
        <end position="158"/>
    </location>
</feature>
<dbReference type="NCBIfam" id="TIGR00553">
    <property type="entry name" value="pabB"/>
    <property type="match status" value="1"/>
</dbReference>
<accession>A0ABT2EV10</accession>
<dbReference type="PANTHER" id="PTHR11236">
    <property type="entry name" value="AMINOBENZOATE/ANTHRANILATE SYNTHASE"/>
    <property type="match status" value="1"/>
</dbReference>
<feature type="domain" description="Chorismate-utilising enzyme C-terminal" evidence="3">
    <location>
        <begin position="210"/>
        <end position="465"/>
    </location>
</feature>
<dbReference type="EC" id="2.6.1.85" evidence="1"/>
<gene>
    <name evidence="5" type="ORF">M2350_003730</name>
</gene>
<dbReference type="InterPro" id="IPR005802">
    <property type="entry name" value="ADC_synth_comp_1"/>
</dbReference>
<organism evidence="5 6">
    <name type="scientific">Candidatus Fervidibacter sacchari</name>
    <dbReference type="NCBI Taxonomy" id="1448929"/>
    <lineage>
        <taxon>Bacteria</taxon>
        <taxon>Candidatus Fervidibacterota</taxon>
        <taxon>Candidatus Fervidibacter</taxon>
    </lineage>
</organism>
<proteinExistence type="predicted"/>
<name>A0ABT2EV10_9BACT</name>
<dbReference type="Proteomes" id="UP001204798">
    <property type="component" value="Unassembled WGS sequence"/>
</dbReference>
<evidence type="ECO:0000259" key="3">
    <source>
        <dbReference type="Pfam" id="PF00425"/>
    </source>
</evidence>
<dbReference type="Gene3D" id="3.60.120.10">
    <property type="entry name" value="Anthranilate synthase"/>
    <property type="match status" value="1"/>
</dbReference>
<dbReference type="Pfam" id="PF00425">
    <property type="entry name" value="Chorismate_bind"/>
    <property type="match status" value="1"/>
</dbReference>
<dbReference type="SUPFAM" id="SSF56322">
    <property type="entry name" value="ADC synthase"/>
    <property type="match status" value="1"/>
</dbReference>
<evidence type="ECO:0000256" key="1">
    <source>
        <dbReference type="ARBA" id="ARBA00013139"/>
    </source>
</evidence>
<evidence type="ECO:0000256" key="2">
    <source>
        <dbReference type="ARBA" id="ARBA00022679"/>
    </source>
</evidence>